<keyword evidence="2 4" id="KW-0853">WD repeat</keyword>
<evidence type="ECO:0000256" key="2">
    <source>
        <dbReference type="ARBA" id="ARBA00022574"/>
    </source>
</evidence>
<evidence type="ECO:0000313" key="5">
    <source>
        <dbReference type="EMBL" id="CAD7645241.1"/>
    </source>
</evidence>
<dbReference type="PROSITE" id="PS50082">
    <property type="entry name" value="WD_REPEATS_2"/>
    <property type="match status" value="2"/>
</dbReference>
<feature type="repeat" description="WD" evidence="4">
    <location>
        <begin position="95"/>
        <end position="127"/>
    </location>
</feature>
<evidence type="ECO:0000256" key="1">
    <source>
        <dbReference type="ARBA" id="ARBA00004347"/>
    </source>
</evidence>
<accession>A0A7R9LP23</accession>
<name>A0A7R9LP23_9ACAR</name>
<dbReference type="PANTHER" id="PTHR19876:SF2">
    <property type="entry name" value="COATOMER SUBUNIT BETA"/>
    <property type="match status" value="1"/>
</dbReference>
<dbReference type="EMBL" id="CAJPVJ010030916">
    <property type="protein sequence ID" value="CAG2180254.1"/>
    <property type="molecule type" value="Genomic_DNA"/>
</dbReference>
<dbReference type="Gene3D" id="2.130.10.10">
    <property type="entry name" value="YVTN repeat-like/Quinoprotein amine dehydrogenase"/>
    <property type="match status" value="1"/>
</dbReference>
<sequence length="182" mass="21240">MPLKLDVRRKLLSRSDRVKCVDLHPLEPWMLSSLYSGHVHVWNHESQQLVKSFEVCDVPVRAAKFVSRKNWIITGSDDMTIRVFNYNTQEKVHSFEAHSDYIRSIVVHPIQPYILTSSDDMSIKLWNWDKNWAHTQVFEGHTHYVMQIVINPKDNNTFASASLDRTVKVWQMGSSSPNFTLE</sequence>
<keyword evidence="7" id="KW-1185">Reference proteome</keyword>
<dbReference type="InterPro" id="IPR020472">
    <property type="entry name" value="WD40_PAC1"/>
</dbReference>
<dbReference type="InterPro" id="IPR015943">
    <property type="entry name" value="WD40/YVTN_repeat-like_dom_sf"/>
</dbReference>
<dbReference type="SMART" id="SM00320">
    <property type="entry name" value="WD40"/>
    <property type="match status" value="4"/>
</dbReference>
<dbReference type="AlphaFoldDB" id="A0A7R9LP23"/>
<feature type="repeat" description="WD" evidence="4">
    <location>
        <begin position="138"/>
        <end position="180"/>
    </location>
</feature>
<evidence type="ECO:0000313" key="6">
    <source>
        <dbReference type="EMBL" id="CAD7663117.1"/>
    </source>
</evidence>
<proteinExistence type="predicted"/>
<dbReference type="InterPro" id="IPR036322">
    <property type="entry name" value="WD40_repeat_dom_sf"/>
</dbReference>
<dbReference type="SUPFAM" id="SSF50978">
    <property type="entry name" value="WD40 repeat-like"/>
    <property type="match status" value="1"/>
</dbReference>
<dbReference type="GO" id="GO:0006891">
    <property type="term" value="P:intra-Golgi vesicle-mediated transport"/>
    <property type="evidence" value="ECO:0007669"/>
    <property type="project" value="TreeGrafter"/>
</dbReference>
<dbReference type="InterPro" id="IPR050844">
    <property type="entry name" value="Coatomer_complex_subunit"/>
</dbReference>
<comment type="subcellular location">
    <subcellularLocation>
        <location evidence="1">Cytoplasmic vesicle</location>
        <location evidence="1">COPI-coated vesicle membrane</location>
        <topology evidence="1">Peripheral membrane protein</topology>
        <orientation evidence="1">Cytoplasmic side</orientation>
    </subcellularLocation>
</comment>
<dbReference type="PANTHER" id="PTHR19876">
    <property type="entry name" value="COATOMER"/>
    <property type="match status" value="1"/>
</dbReference>
<dbReference type="EMBL" id="CAJPVJ010001959">
    <property type="protein sequence ID" value="CAG2165566.1"/>
    <property type="molecule type" value="Genomic_DNA"/>
</dbReference>
<dbReference type="PROSITE" id="PS50294">
    <property type="entry name" value="WD_REPEATS_REGION"/>
    <property type="match status" value="2"/>
</dbReference>
<dbReference type="PRINTS" id="PR00320">
    <property type="entry name" value="GPROTEINBRPT"/>
</dbReference>
<dbReference type="GO" id="GO:0006886">
    <property type="term" value="P:intracellular protein transport"/>
    <property type="evidence" value="ECO:0007669"/>
    <property type="project" value="TreeGrafter"/>
</dbReference>
<evidence type="ECO:0000256" key="4">
    <source>
        <dbReference type="PROSITE-ProRule" id="PRU00221"/>
    </source>
</evidence>
<gene>
    <name evidence="6" type="ORF">ONB1V03_LOCUS19677</name>
    <name evidence="5" type="ORF">ONB1V03_LOCUS5105</name>
</gene>
<evidence type="ECO:0000256" key="3">
    <source>
        <dbReference type="ARBA" id="ARBA00022737"/>
    </source>
</evidence>
<dbReference type="Pfam" id="PF00400">
    <property type="entry name" value="WD40"/>
    <property type="match status" value="4"/>
</dbReference>
<dbReference type="EMBL" id="OC916784">
    <property type="protein sequence ID" value="CAD7645241.1"/>
    <property type="molecule type" value="Genomic_DNA"/>
</dbReference>
<dbReference type="InterPro" id="IPR001680">
    <property type="entry name" value="WD40_rpt"/>
</dbReference>
<protein>
    <submittedName>
        <fullName evidence="5">Uncharacterized protein</fullName>
    </submittedName>
</protein>
<dbReference type="GO" id="GO:0030126">
    <property type="term" value="C:COPI vesicle coat"/>
    <property type="evidence" value="ECO:0007669"/>
    <property type="project" value="TreeGrafter"/>
</dbReference>
<dbReference type="GO" id="GO:0006890">
    <property type="term" value="P:retrograde vesicle-mediated transport, Golgi to endoplasmic reticulum"/>
    <property type="evidence" value="ECO:0007669"/>
    <property type="project" value="TreeGrafter"/>
</dbReference>
<organism evidence="5">
    <name type="scientific">Oppiella nova</name>
    <dbReference type="NCBI Taxonomy" id="334625"/>
    <lineage>
        <taxon>Eukaryota</taxon>
        <taxon>Metazoa</taxon>
        <taxon>Ecdysozoa</taxon>
        <taxon>Arthropoda</taxon>
        <taxon>Chelicerata</taxon>
        <taxon>Arachnida</taxon>
        <taxon>Acari</taxon>
        <taxon>Acariformes</taxon>
        <taxon>Sarcoptiformes</taxon>
        <taxon>Oribatida</taxon>
        <taxon>Brachypylina</taxon>
        <taxon>Oppioidea</taxon>
        <taxon>Oppiidae</taxon>
        <taxon>Oppiella</taxon>
    </lineage>
</organism>
<keyword evidence="3" id="KW-0677">Repeat</keyword>
<reference evidence="5" key="1">
    <citation type="submission" date="2020-11" db="EMBL/GenBank/DDBJ databases">
        <authorList>
            <person name="Tran Van P."/>
        </authorList>
    </citation>
    <scope>NUCLEOTIDE SEQUENCE</scope>
</reference>
<dbReference type="Proteomes" id="UP000728032">
    <property type="component" value="Unassembled WGS sequence"/>
</dbReference>
<dbReference type="GO" id="GO:0006888">
    <property type="term" value="P:endoplasmic reticulum to Golgi vesicle-mediated transport"/>
    <property type="evidence" value="ECO:0007669"/>
    <property type="project" value="TreeGrafter"/>
</dbReference>
<feature type="non-terminal residue" evidence="5">
    <location>
        <position position="1"/>
    </location>
</feature>
<evidence type="ECO:0000313" key="7">
    <source>
        <dbReference type="Proteomes" id="UP000728032"/>
    </source>
</evidence>
<dbReference type="EMBL" id="OC945741">
    <property type="protein sequence ID" value="CAD7663117.1"/>
    <property type="molecule type" value="Genomic_DNA"/>
</dbReference>
<dbReference type="OrthoDB" id="2150324at2759"/>